<reference evidence="2 3" key="1">
    <citation type="submission" date="2018-05" db="EMBL/GenBank/DDBJ databases">
        <title>Genomic Encyclopedia of Type Strains, Phase IV (KMG-IV): sequencing the most valuable type-strain genomes for metagenomic binning, comparative biology and taxonomic classification.</title>
        <authorList>
            <person name="Goeker M."/>
        </authorList>
    </citation>
    <scope>NUCLEOTIDE SEQUENCE [LARGE SCALE GENOMIC DNA]</scope>
    <source>
        <strain evidence="2 3">DSM 19579</strain>
    </source>
</reference>
<feature type="region of interest" description="Disordered" evidence="1">
    <location>
        <begin position="1"/>
        <end position="32"/>
    </location>
</feature>
<evidence type="ECO:0000256" key="1">
    <source>
        <dbReference type="SAM" id="MobiDB-lite"/>
    </source>
</evidence>
<evidence type="ECO:0000313" key="2">
    <source>
        <dbReference type="EMBL" id="PWW10918.1"/>
    </source>
</evidence>
<dbReference type="OrthoDB" id="6566509at2"/>
<keyword evidence="3" id="KW-1185">Reference proteome</keyword>
<dbReference type="EMBL" id="QGTS01000003">
    <property type="protein sequence ID" value="PWW10918.1"/>
    <property type="molecule type" value="Genomic_DNA"/>
</dbReference>
<gene>
    <name evidence="2" type="ORF">DES37_103295</name>
</gene>
<protein>
    <submittedName>
        <fullName evidence="2">Uncharacterized protein YgiB involved in biofilm formation</fullName>
    </submittedName>
</protein>
<dbReference type="Proteomes" id="UP000246744">
    <property type="component" value="Unassembled WGS sequence"/>
</dbReference>
<name>A0A317Q418_9ENTR</name>
<evidence type="ECO:0000313" key="3">
    <source>
        <dbReference type="Proteomes" id="UP000246744"/>
    </source>
</evidence>
<organism evidence="2 3">
    <name type="scientific">Mangrovibacter plantisponsor</name>
    <dbReference type="NCBI Taxonomy" id="451513"/>
    <lineage>
        <taxon>Bacteria</taxon>
        <taxon>Pseudomonadati</taxon>
        <taxon>Pseudomonadota</taxon>
        <taxon>Gammaproteobacteria</taxon>
        <taxon>Enterobacterales</taxon>
        <taxon>Enterobacteriaceae</taxon>
        <taxon>Mangrovibacter</taxon>
    </lineage>
</organism>
<dbReference type="AlphaFoldDB" id="A0A317Q418"/>
<sequence length="214" mass="23420">MSKKRKSKLSNKGTAPGQYAISSTRGSGNPFEKKKSPYAGTCLKLAIMGGAAFFVLKGCTDTESSDNDGDGVFYSTVQDCMKDNNTLDVCTDAWLNAEKSFVGEVPGNLTLDQCQQQFETCRFDYPSYSWAPVMAGFLLSKHVRKDKDEDHTYSSGGGTYASRPVWKTADRSFAWHVGRGADSERRGMKFYTRKVATLSRGGFGRSAHGGHWGG</sequence>
<accession>A0A317Q418</accession>
<dbReference type="Pfam" id="PF06693">
    <property type="entry name" value="DUF1190"/>
    <property type="match status" value="1"/>
</dbReference>
<comment type="caution">
    <text evidence="2">The sequence shown here is derived from an EMBL/GenBank/DDBJ whole genome shotgun (WGS) entry which is preliminary data.</text>
</comment>
<proteinExistence type="predicted"/>
<dbReference type="RefSeq" id="WP_036113305.1">
    <property type="nucleotide sequence ID" value="NZ_QGTS01000003.1"/>
</dbReference>
<dbReference type="InterPro" id="IPR009576">
    <property type="entry name" value="Biofilm_formation_YgiB"/>
</dbReference>